<dbReference type="GO" id="GO:0016491">
    <property type="term" value="F:oxidoreductase activity"/>
    <property type="evidence" value="ECO:0007669"/>
    <property type="project" value="UniProtKB-KW"/>
</dbReference>
<keyword evidence="5" id="KW-0812">Transmembrane</keyword>
<evidence type="ECO:0000256" key="2">
    <source>
        <dbReference type="ARBA" id="ARBA00023002"/>
    </source>
</evidence>
<gene>
    <name evidence="6" type="ORF">ETB97_003533</name>
</gene>
<comment type="caution">
    <text evidence="6">The sequence shown here is derived from an EMBL/GenBank/DDBJ whole genome shotgun (WGS) entry which is preliminary data.</text>
</comment>
<evidence type="ECO:0000256" key="3">
    <source>
        <dbReference type="ARBA" id="ARBA00035112"/>
    </source>
</evidence>
<comment type="similarity">
    <text evidence="3">Belongs to the ustYa family.</text>
</comment>
<dbReference type="AlphaFoldDB" id="A0A8H6E5E9"/>
<protein>
    <recommendedName>
        <fullName evidence="8">Oxidase ustYa</fullName>
    </recommendedName>
</protein>
<dbReference type="PANTHER" id="PTHR33365:SF11">
    <property type="entry name" value="TAT PATHWAY SIGNAL SEQUENCE"/>
    <property type="match status" value="1"/>
</dbReference>
<feature type="transmembrane region" description="Helical" evidence="5">
    <location>
        <begin position="42"/>
        <end position="63"/>
    </location>
</feature>
<evidence type="ECO:0000313" key="6">
    <source>
        <dbReference type="EMBL" id="KAF5858930.1"/>
    </source>
</evidence>
<evidence type="ECO:0000256" key="1">
    <source>
        <dbReference type="ARBA" id="ARBA00004685"/>
    </source>
</evidence>
<dbReference type="InterPro" id="IPR021765">
    <property type="entry name" value="UstYa-like"/>
</dbReference>
<dbReference type="Proteomes" id="UP000541154">
    <property type="component" value="Unassembled WGS sequence"/>
</dbReference>
<keyword evidence="5" id="KW-0472">Membrane</keyword>
<evidence type="ECO:0000256" key="5">
    <source>
        <dbReference type="SAM" id="Phobius"/>
    </source>
</evidence>
<keyword evidence="5" id="KW-1133">Transmembrane helix</keyword>
<reference evidence="6 7" key="1">
    <citation type="submission" date="2019-04" db="EMBL/GenBank/DDBJ databases">
        <title>Aspergillus burnettii sp. nov., novel species from soil in southeast Queensland.</title>
        <authorList>
            <person name="Gilchrist C.L.M."/>
            <person name="Pitt J.I."/>
            <person name="Lange L."/>
            <person name="Lacey H.J."/>
            <person name="Vuong D."/>
            <person name="Midgley D.J."/>
            <person name="Greenfield P."/>
            <person name="Bradbury M."/>
            <person name="Lacey E."/>
            <person name="Busk P.K."/>
            <person name="Pilgaard B."/>
            <person name="Chooi Y.H."/>
            <person name="Piggott A.M."/>
        </authorList>
    </citation>
    <scope>NUCLEOTIDE SEQUENCE [LARGE SCALE GENOMIC DNA]</scope>
    <source>
        <strain evidence="6 7">FRR 5400</strain>
    </source>
</reference>
<evidence type="ECO:0000313" key="7">
    <source>
        <dbReference type="Proteomes" id="UP000541154"/>
    </source>
</evidence>
<keyword evidence="2" id="KW-0560">Oxidoreductase</keyword>
<comment type="pathway">
    <text evidence="1">Mycotoxin biosynthesis.</text>
</comment>
<organism evidence="6 7">
    <name type="scientific">Petromyces alliaceus</name>
    <name type="common">Aspergillus alliaceus</name>
    <dbReference type="NCBI Taxonomy" id="209559"/>
    <lineage>
        <taxon>Eukaryota</taxon>
        <taxon>Fungi</taxon>
        <taxon>Dikarya</taxon>
        <taxon>Ascomycota</taxon>
        <taxon>Pezizomycotina</taxon>
        <taxon>Eurotiomycetes</taxon>
        <taxon>Eurotiomycetidae</taxon>
        <taxon>Eurotiales</taxon>
        <taxon>Aspergillaceae</taxon>
        <taxon>Aspergillus</taxon>
        <taxon>Aspergillus subgen. Circumdati</taxon>
    </lineage>
</organism>
<evidence type="ECO:0008006" key="8">
    <source>
        <dbReference type="Google" id="ProtNLM"/>
    </source>
</evidence>
<feature type="region of interest" description="Disordered" evidence="4">
    <location>
        <begin position="1"/>
        <end position="37"/>
    </location>
</feature>
<dbReference type="EMBL" id="SPNV01000184">
    <property type="protein sequence ID" value="KAF5858930.1"/>
    <property type="molecule type" value="Genomic_DNA"/>
</dbReference>
<name>A0A8H6E5E9_PETAA</name>
<evidence type="ECO:0000256" key="4">
    <source>
        <dbReference type="SAM" id="MobiDB-lite"/>
    </source>
</evidence>
<accession>A0A8H6E5E9</accession>
<sequence length="246" mass="27151">MGAATSSQVPEGKYFPLSHNGGHKTTKERPPSMSVSEPKNKLWLPVLIVVLLVVILIASLSAVHSDTLNAPRNQHRILSPAPQFQAVQAPFLENPRFDNLTTNQQIIEAWGKYGLSSYGFITIPNPEAYGLPPNKNVVPGTKNAYMISVYHQLHCLKALHMALLPVVTRQETLSSSTAGGHGFEHNHIAHCLDYLRQSVMCSGDVTLEPPDEKPEKGKSPLQGWGVKHVCRNWEEIEAWRGELGVI</sequence>
<proteinExistence type="inferred from homology"/>
<dbReference type="GO" id="GO:0043386">
    <property type="term" value="P:mycotoxin biosynthetic process"/>
    <property type="evidence" value="ECO:0007669"/>
    <property type="project" value="InterPro"/>
</dbReference>
<keyword evidence="7" id="KW-1185">Reference proteome</keyword>
<dbReference type="PANTHER" id="PTHR33365">
    <property type="entry name" value="YALI0B05434P"/>
    <property type="match status" value="1"/>
</dbReference>
<dbReference type="Pfam" id="PF11807">
    <property type="entry name" value="UstYa"/>
    <property type="match status" value="1"/>
</dbReference>